<gene>
    <name evidence="3" type="ORF">SAMN06265222_113132</name>
</gene>
<name>A0ABY1QHK0_9BACT</name>
<feature type="compositionally biased region" description="Low complexity" evidence="1">
    <location>
        <begin position="185"/>
        <end position="225"/>
    </location>
</feature>
<feature type="chain" id="PRO_5045738628" evidence="2">
    <location>
        <begin position="20"/>
        <end position="225"/>
    </location>
</feature>
<dbReference type="RefSeq" id="WP_283434385.1">
    <property type="nucleotide sequence ID" value="NZ_FXUG01000013.1"/>
</dbReference>
<keyword evidence="4" id="KW-1185">Reference proteome</keyword>
<dbReference type="Proteomes" id="UP001158067">
    <property type="component" value="Unassembled WGS sequence"/>
</dbReference>
<evidence type="ECO:0000256" key="1">
    <source>
        <dbReference type="SAM" id="MobiDB-lite"/>
    </source>
</evidence>
<feature type="compositionally biased region" description="Low complexity" evidence="1">
    <location>
        <begin position="40"/>
        <end position="55"/>
    </location>
</feature>
<feature type="region of interest" description="Disordered" evidence="1">
    <location>
        <begin position="33"/>
        <end position="55"/>
    </location>
</feature>
<evidence type="ECO:0000313" key="3">
    <source>
        <dbReference type="EMBL" id="SMP70808.1"/>
    </source>
</evidence>
<protein>
    <submittedName>
        <fullName evidence="3">Uncharacterized protein</fullName>
    </submittedName>
</protein>
<organism evidence="3 4">
    <name type="scientific">Neorhodopirellula lusitana</name>
    <dbReference type="NCBI Taxonomy" id="445327"/>
    <lineage>
        <taxon>Bacteria</taxon>
        <taxon>Pseudomonadati</taxon>
        <taxon>Planctomycetota</taxon>
        <taxon>Planctomycetia</taxon>
        <taxon>Pirellulales</taxon>
        <taxon>Pirellulaceae</taxon>
        <taxon>Neorhodopirellula</taxon>
    </lineage>
</organism>
<evidence type="ECO:0000256" key="2">
    <source>
        <dbReference type="SAM" id="SignalP"/>
    </source>
</evidence>
<dbReference type="EMBL" id="FXUG01000013">
    <property type="protein sequence ID" value="SMP70808.1"/>
    <property type="molecule type" value="Genomic_DNA"/>
</dbReference>
<evidence type="ECO:0000313" key="4">
    <source>
        <dbReference type="Proteomes" id="UP001158067"/>
    </source>
</evidence>
<keyword evidence="2" id="KW-0732">Signal</keyword>
<proteinExistence type="predicted"/>
<comment type="caution">
    <text evidence="3">The sequence shown here is derived from an EMBL/GenBank/DDBJ whole genome shotgun (WGS) entry which is preliminary data.</text>
</comment>
<reference evidence="3 4" key="1">
    <citation type="submission" date="2017-05" db="EMBL/GenBank/DDBJ databases">
        <authorList>
            <person name="Varghese N."/>
            <person name="Submissions S."/>
        </authorList>
    </citation>
    <scope>NUCLEOTIDE SEQUENCE [LARGE SCALE GENOMIC DNA]</scope>
    <source>
        <strain evidence="3 4">DSM 25457</strain>
    </source>
</reference>
<accession>A0ABY1QHK0</accession>
<feature type="region of interest" description="Disordered" evidence="1">
    <location>
        <begin position="166"/>
        <end position="225"/>
    </location>
</feature>
<sequence length="225" mass="23547">MKRFFAPICMLTIAIAANASLASLAVAQAPTEAEPAKAVPTKAEPTKAALPKAAKATPSVRPLSVTVGLVSTNEIEGTLTDTTQLQMQTSFGTASIPLSEVAGVRFASANDATTTVVMLNGDSITGATDVKLITVETEWGTASINGPSIASIMFVPGLKWNPQSGLNGKRWSLSDEKTTPPPATTTPTRSQSQSTRSTSSNGTRTNPQSFPSQSFNNNGQFFQNR</sequence>
<feature type="signal peptide" evidence="2">
    <location>
        <begin position="1"/>
        <end position="19"/>
    </location>
</feature>